<gene>
    <name evidence="3" type="ORF">PENTCL1PPCAC_22595</name>
</gene>
<evidence type="ECO:0000313" key="3">
    <source>
        <dbReference type="EMBL" id="GMT00421.1"/>
    </source>
</evidence>
<dbReference type="Proteomes" id="UP001432027">
    <property type="component" value="Unassembled WGS sequence"/>
</dbReference>
<dbReference type="EMBL" id="BTSX01000005">
    <property type="protein sequence ID" value="GMT00421.1"/>
    <property type="molecule type" value="Genomic_DNA"/>
</dbReference>
<feature type="signal peptide" evidence="2">
    <location>
        <begin position="1"/>
        <end position="20"/>
    </location>
</feature>
<reference evidence="3" key="1">
    <citation type="submission" date="2023-10" db="EMBL/GenBank/DDBJ databases">
        <title>Genome assembly of Pristionchus species.</title>
        <authorList>
            <person name="Yoshida K."/>
            <person name="Sommer R.J."/>
        </authorList>
    </citation>
    <scope>NUCLEOTIDE SEQUENCE</scope>
    <source>
        <strain evidence="3">RS0144</strain>
    </source>
</reference>
<evidence type="ECO:0000313" key="4">
    <source>
        <dbReference type="Proteomes" id="UP001432027"/>
    </source>
</evidence>
<comment type="caution">
    <text evidence="3">The sequence shown here is derived from an EMBL/GenBank/DDBJ whole genome shotgun (WGS) entry which is preliminary data.</text>
</comment>
<feature type="region of interest" description="Disordered" evidence="1">
    <location>
        <begin position="224"/>
        <end position="257"/>
    </location>
</feature>
<feature type="non-terminal residue" evidence="3">
    <location>
        <position position="1"/>
    </location>
</feature>
<dbReference type="PANTHER" id="PTHR36520">
    <property type="entry name" value="PROTEIN CBG13000-RELATED"/>
    <property type="match status" value="1"/>
</dbReference>
<proteinExistence type="predicted"/>
<accession>A0AAV5U0M4</accession>
<name>A0AAV5U0M4_9BILA</name>
<keyword evidence="2" id="KW-0732">Signal</keyword>
<organism evidence="3 4">
    <name type="scientific">Pristionchus entomophagus</name>
    <dbReference type="NCBI Taxonomy" id="358040"/>
    <lineage>
        <taxon>Eukaryota</taxon>
        <taxon>Metazoa</taxon>
        <taxon>Ecdysozoa</taxon>
        <taxon>Nematoda</taxon>
        <taxon>Chromadorea</taxon>
        <taxon>Rhabditida</taxon>
        <taxon>Rhabditina</taxon>
        <taxon>Diplogasteromorpha</taxon>
        <taxon>Diplogasteroidea</taxon>
        <taxon>Neodiplogasteridae</taxon>
        <taxon>Pristionchus</taxon>
    </lineage>
</organism>
<dbReference type="AlphaFoldDB" id="A0AAV5U0M4"/>
<evidence type="ECO:0000256" key="1">
    <source>
        <dbReference type="SAM" id="MobiDB-lite"/>
    </source>
</evidence>
<evidence type="ECO:0000256" key="2">
    <source>
        <dbReference type="SAM" id="SignalP"/>
    </source>
</evidence>
<protein>
    <submittedName>
        <fullName evidence="3">Uncharacterized protein</fullName>
    </submittedName>
</protein>
<dbReference type="PANTHER" id="PTHR36520:SF4">
    <property type="entry name" value="DUF3421 DOMAIN-CONTAINING PROTEIN"/>
    <property type="match status" value="1"/>
</dbReference>
<feature type="compositionally biased region" description="Basic and acidic residues" evidence="1">
    <location>
        <begin position="243"/>
        <end position="257"/>
    </location>
</feature>
<feature type="chain" id="PRO_5043506963" evidence="2">
    <location>
        <begin position="21"/>
        <end position="273"/>
    </location>
</feature>
<sequence>HSTFMLPLLFLSSTFALIEGQRYGNNDPIVIPTTGLESSFPNLVTSDNFPLFPFTDQFNTGMELNPANKISMAGDINVPVPGWGQFDVDGNLYFGHINFDSKIGWQIAPTNHLNIKPETLALIGQNPAFREARRKVQEVVVGRVPYGYEPIKCKPPFCNPFVHHTAVAVEVEEGDDTFFIGGIDFPFPLGPDGSGVRFPLSGAVEQGTSPVAYAHGHAFNPVSPFDMQSLRDENLPPRKAKRRSESGLEKEKRRRMWEMMDRFHKKKRLSQEE</sequence>
<feature type="non-terminal residue" evidence="3">
    <location>
        <position position="273"/>
    </location>
</feature>
<keyword evidence="4" id="KW-1185">Reference proteome</keyword>